<evidence type="ECO:0000313" key="2">
    <source>
        <dbReference type="Proteomes" id="UP000051660"/>
    </source>
</evidence>
<gene>
    <name evidence="1" type="ORF">CQ14_38130</name>
</gene>
<organism evidence="1 2">
    <name type="scientific">Bradyrhizobium lablabi</name>
    <dbReference type="NCBI Taxonomy" id="722472"/>
    <lineage>
        <taxon>Bacteria</taxon>
        <taxon>Pseudomonadati</taxon>
        <taxon>Pseudomonadota</taxon>
        <taxon>Alphaproteobacteria</taxon>
        <taxon>Hyphomicrobiales</taxon>
        <taxon>Nitrobacteraceae</taxon>
        <taxon>Bradyrhizobium</taxon>
    </lineage>
</organism>
<comment type="caution">
    <text evidence="1">The sequence shown here is derived from an EMBL/GenBank/DDBJ whole genome shotgun (WGS) entry which is preliminary data.</text>
</comment>
<accession>A0A0R3MGK0</accession>
<dbReference type="Proteomes" id="UP000051660">
    <property type="component" value="Unassembled WGS sequence"/>
</dbReference>
<dbReference type="EMBL" id="LLYB01000096">
    <property type="protein sequence ID" value="KRR19364.1"/>
    <property type="molecule type" value="Genomic_DNA"/>
</dbReference>
<protein>
    <submittedName>
        <fullName evidence="1">Uncharacterized protein</fullName>
    </submittedName>
</protein>
<sequence length="111" mass="11748">MQATALALITCAFAQTRWTGHPDSDEILESAMAKKQKQAFVVTVSEDHGIEKVARELKAKGFEVDQVLDAIGVVTGSALPDKVAKMREIPGVKDVSADHPVDIGPPGAPIS</sequence>
<reference evidence="1 2" key="1">
    <citation type="submission" date="2014-03" db="EMBL/GenBank/DDBJ databases">
        <title>Bradyrhizobium valentinum sp. nov., isolated from effective nodules of Lupinus mariae-josephae, a lupine endemic of basic-lime soils in Eastern Spain.</title>
        <authorList>
            <person name="Duran D."/>
            <person name="Rey L."/>
            <person name="Navarro A."/>
            <person name="Busquets A."/>
            <person name="Imperial J."/>
            <person name="Ruiz-Argueso T."/>
        </authorList>
    </citation>
    <scope>NUCLEOTIDE SEQUENCE [LARGE SCALE GENOMIC DNA]</scope>
    <source>
        <strain evidence="1 2">CCBAU 23086</strain>
    </source>
</reference>
<name>A0A0R3MGK0_9BRAD</name>
<proteinExistence type="predicted"/>
<evidence type="ECO:0000313" key="1">
    <source>
        <dbReference type="EMBL" id="KRR19364.1"/>
    </source>
</evidence>
<dbReference type="AlphaFoldDB" id="A0A0R3MGK0"/>